<name>A0A0F9KKP1_9ZZZZ</name>
<gene>
    <name evidence="1" type="ORF">LCGC14_1316860</name>
</gene>
<organism evidence="1">
    <name type="scientific">marine sediment metagenome</name>
    <dbReference type="NCBI Taxonomy" id="412755"/>
    <lineage>
        <taxon>unclassified sequences</taxon>
        <taxon>metagenomes</taxon>
        <taxon>ecological metagenomes</taxon>
    </lineage>
</organism>
<comment type="caution">
    <text evidence="1">The sequence shown here is derived from an EMBL/GenBank/DDBJ whole genome shotgun (WGS) entry which is preliminary data.</text>
</comment>
<accession>A0A0F9KKP1</accession>
<protein>
    <submittedName>
        <fullName evidence="1">Uncharacterized protein</fullName>
    </submittedName>
</protein>
<sequence length="97" mass="10911">MGYFEKLNKAWREAIDAESQDSDGGEHPEIAAAFRESFAKYLSEIKIARKPSKADLEEIGTSYTDFSTGWKAAVNHLVKGLASWVREQFPKDSDVEI</sequence>
<dbReference type="AlphaFoldDB" id="A0A0F9KKP1"/>
<evidence type="ECO:0000313" key="1">
    <source>
        <dbReference type="EMBL" id="KKM82709.1"/>
    </source>
</evidence>
<reference evidence="1" key="1">
    <citation type="journal article" date="2015" name="Nature">
        <title>Complex archaea that bridge the gap between prokaryotes and eukaryotes.</title>
        <authorList>
            <person name="Spang A."/>
            <person name="Saw J.H."/>
            <person name="Jorgensen S.L."/>
            <person name="Zaremba-Niedzwiedzka K."/>
            <person name="Martijn J."/>
            <person name="Lind A.E."/>
            <person name="van Eijk R."/>
            <person name="Schleper C."/>
            <person name="Guy L."/>
            <person name="Ettema T.J."/>
        </authorList>
    </citation>
    <scope>NUCLEOTIDE SEQUENCE</scope>
</reference>
<proteinExistence type="predicted"/>
<dbReference type="EMBL" id="LAZR01007821">
    <property type="protein sequence ID" value="KKM82709.1"/>
    <property type="molecule type" value="Genomic_DNA"/>
</dbReference>